<protein>
    <recommendedName>
        <fullName evidence="3">RNase H type-1 domain-containing protein</fullName>
    </recommendedName>
</protein>
<proteinExistence type="predicted"/>
<sequence>MVIVYEHVAVSTLLAMISDQQNLEPALSMNTRVILNTIINFMWAPSHMGIQGNDAADKAAKDAPKMAVPPLPEQFVFFTDLRRKTLFYSLKLWQDRWSTCKENKLYKIHPELSKPFPLLAASRKDESVLARLHTGHTYTTHVHLLKREKAPWCHACDNSFSVSHFLTECADLYDLRVKYFDTSSLKHIFTKVSSAALFGFLKESLTRRVSI</sequence>
<accession>A0AAN9BMN4</accession>
<dbReference type="AlphaFoldDB" id="A0AAN9BMN4"/>
<evidence type="ECO:0000313" key="2">
    <source>
        <dbReference type="Proteomes" id="UP001374579"/>
    </source>
</evidence>
<dbReference type="InterPro" id="IPR012337">
    <property type="entry name" value="RNaseH-like_sf"/>
</dbReference>
<gene>
    <name evidence="1" type="ORF">V1264_016483</name>
</gene>
<evidence type="ECO:0000313" key="1">
    <source>
        <dbReference type="EMBL" id="KAK7108818.1"/>
    </source>
</evidence>
<keyword evidence="2" id="KW-1185">Reference proteome</keyword>
<evidence type="ECO:0008006" key="3">
    <source>
        <dbReference type="Google" id="ProtNLM"/>
    </source>
</evidence>
<reference evidence="1 2" key="1">
    <citation type="submission" date="2024-02" db="EMBL/GenBank/DDBJ databases">
        <title>Chromosome-scale genome assembly of the rough periwinkle Littorina saxatilis.</title>
        <authorList>
            <person name="De Jode A."/>
            <person name="Faria R."/>
            <person name="Formenti G."/>
            <person name="Sims Y."/>
            <person name="Smith T.P."/>
            <person name="Tracey A."/>
            <person name="Wood J.M.D."/>
            <person name="Zagrodzka Z.B."/>
            <person name="Johannesson K."/>
            <person name="Butlin R.K."/>
            <person name="Leder E.H."/>
        </authorList>
    </citation>
    <scope>NUCLEOTIDE SEQUENCE [LARGE SCALE GENOMIC DNA]</scope>
    <source>
        <strain evidence="1">Snail1</strain>
        <tissue evidence="1">Muscle</tissue>
    </source>
</reference>
<dbReference type="SUPFAM" id="SSF53098">
    <property type="entry name" value="Ribonuclease H-like"/>
    <property type="match status" value="1"/>
</dbReference>
<organism evidence="1 2">
    <name type="scientific">Littorina saxatilis</name>
    <dbReference type="NCBI Taxonomy" id="31220"/>
    <lineage>
        <taxon>Eukaryota</taxon>
        <taxon>Metazoa</taxon>
        <taxon>Spiralia</taxon>
        <taxon>Lophotrochozoa</taxon>
        <taxon>Mollusca</taxon>
        <taxon>Gastropoda</taxon>
        <taxon>Caenogastropoda</taxon>
        <taxon>Littorinimorpha</taxon>
        <taxon>Littorinoidea</taxon>
        <taxon>Littorinidae</taxon>
        <taxon>Littorina</taxon>
    </lineage>
</organism>
<dbReference type="Proteomes" id="UP001374579">
    <property type="component" value="Unassembled WGS sequence"/>
</dbReference>
<name>A0AAN9BMN4_9CAEN</name>
<comment type="caution">
    <text evidence="1">The sequence shown here is derived from an EMBL/GenBank/DDBJ whole genome shotgun (WGS) entry which is preliminary data.</text>
</comment>
<dbReference type="EMBL" id="JBAMIC010000004">
    <property type="protein sequence ID" value="KAK7108818.1"/>
    <property type="molecule type" value="Genomic_DNA"/>
</dbReference>